<keyword evidence="4" id="KW-0255">Endonuclease</keyword>
<evidence type="ECO:0000259" key="7">
    <source>
        <dbReference type="PROSITE" id="PS50994"/>
    </source>
</evidence>
<reference evidence="8 9" key="1">
    <citation type="submission" date="2019-09" db="EMBL/GenBank/DDBJ databases">
        <title>Bird 10,000 Genomes (B10K) Project - Family phase.</title>
        <authorList>
            <person name="Zhang G."/>
        </authorList>
    </citation>
    <scope>NUCLEOTIDE SEQUENCE [LARGE SCALE GENOMIC DNA]</scope>
    <source>
        <strain evidence="8">B10K-DU-002-02</strain>
        <tissue evidence="8">Muscle</tissue>
    </source>
</reference>
<evidence type="ECO:0000313" key="8">
    <source>
        <dbReference type="EMBL" id="NXB52598.1"/>
    </source>
</evidence>
<sequence>AHTIKHLLVFATLGVPKEIKADNGPAYTSHKLGDFFNQWGVKHSKGIPHNPMGQSIVERTHGT</sequence>
<keyword evidence="5" id="KW-0378">Hydrolase</keyword>
<feature type="domain" description="Integrase catalytic" evidence="7">
    <location>
        <begin position="1"/>
        <end position="63"/>
    </location>
</feature>
<dbReference type="GO" id="GO:0004519">
    <property type="term" value="F:endonuclease activity"/>
    <property type="evidence" value="ECO:0007669"/>
    <property type="project" value="UniProtKB-KW"/>
</dbReference>
<keyword evidence="6" id="KW-0695">RNA-directed DNA polymerase</keyword>
<evidence type="ECO:0000256" key="4">
    <source>
        <dbReference type="ARBA" id="ARBA00022759"/>
    </source>
</evidence>
<dbReference type="PROSITE" id="PS50994">
    <property type="entry name" value="INTEGRASE"/>
    <property type="match status" value="1"/>
</dbReference>
<dbReference type="AlphaFoldDB" id="A0A7K8EMU3"/>
<dbReference type="Proteomes" id="UP000522331">
    <property type="component" value="Unassembled WGS sequence"/>
</dbReference>
<evidence type="ECO:0000256" key="1">
    <source>
        <dbReference type="ARBA" id="ARBA00022679"/>
    </source>
</evidence>
<protein>
    <submittedName>
        <fullName evidence="8">POK7 protein</fullName>
    </submittedName>
</protein>
<feature type="non-terminal residue" evidence="8">
    <location>
        <position position="1"/>
    </location>
</feature>
<dbReference type="GO" id="GO:0016787">
    <property type="term" value="F:hydrolase activity"/>
    <property type="evidence" value="ECO:0007669"/>
    <property type="project" value="UniProtKB-KW"/>
</dbReference>
<dbReference type="PANTHER" id="PTHR41694:SF3">
    <property type="entry name" value="RNA-DIRECTED DNA POLYMERASE-RELATED"/>
    <property type="match status" value="1"/>
</dbReference>
<organism evidence="8 9">
    <name type="scientific">Leucopsar rothschildi</name>
    <name type="common">Bali myna</name>
    <name type="synonym">Rothschild's mynah</name>
    <dbReference type="NCBI Taxonomy" id="127929"/>
    <lineage>
        <taxon>Eukaryota</taxon>
        <taxon>Metazoa</taxon>
        <taxon>Chordata</taxon>
        <taxon>Craniata</taxon>
        <taxon>Vertebrata</taxon>
        <taxon>Euteleostomi</taxon>
        <taxon>Archelosauria</taxon>
        <taxon>Archosauria</taxon>
        <taxon>Dinosauria</taxon>
        <taxon>Saurischia</taxon>
        <taxon>Theropoda</taxon>
        <taxon>Coelurosauria</taxon>
        <taxon>Aves</taxon>
        <taxon>Neognathae</taxon>
        <taxon>Neoaves</taxon>
        <taxon>Telluraves</taxon>
        <taxon>Australaves</taxon>
        <taxon>Passeriformes</taxon>
        <taxon>Sturnidae</taxon>
        <taxon>Leucopsar</taxon>
    </lineage>
</organism>
<dbReference type="GO" id="GO:0035613">
    <property type="term" value="F:RNA stem-loop binding"/>
    <property type="evidence" value="ECO:0007669"/>
    <property type="project" value="TreeGrafter"/>
</dbReference>
<comment type="caution">
    <text evidence="8">The sequence shown here is derived from an EMBL/GenBank/DDBJ whole genome shotgun (WGS) entry which is preliminary data.</text>
</comment>
<dbReference type="InterPro" id="IPR001584">
    <property type="entry name" value="Integrase_cat-core"/>
</dbReference>
<dbReference type="GO" id="GO:0003964">
    <property type="term" value="F:RNA-directed DNA polymerase activity"/>
    <property type="evidence" value="ECO:0007669"/>
    <property type="project" value="UniProtKB-KW"/>
</dbReference>
<evidence type="ECO:0000256" key="5">
    <source>
        <dbReference type="ARBA" id="ARBA00022801"/>
    </source>
</evidence>
<dbReference type="SUPFAM" id="SSF53098">
    <property type="entry name" value="Ribonuclease H-like"/>
    <property type="match status" value="1"/>
</dbReference>
<dbReference type="PANTHER" id="PTHR41694">
    <property type="entry name" value="ENDOGENOUS RETROVIRUS GROUP K MEMBER POL PROTEIN"/>
    <property type="match status" value="1"/>
</dbReference>
<proteinExistence type="predicted"/>
<evidence type="ECO:0000256" key="6">
    <source>
        <dbReference type="ARBA" id="ARBA00022918"/>
    </source>
</evidence>
<dbReference type="GO" id="GO:0015074">
    <property type="term" value="P:DNA integration"/>
    <property type="evidence" value="ECO:0007669"/>
    <property type="project" value="InterPro"/>
</dbReference>
<dbReference type="InterPro" id="IPR012337">
    <property type="entry name" value="RNaseH-like_sf"/>
</dbReference>
<accession>A0A7K8EMU3</accession>
<keyword evidence="9" id="KW-1185">Reference proteome</keyword>
<feature type="non-terminal residue" evidence="8">
    <location>
        <position position="63"/>
    </location>
</feature>
<evidence type="ECO:0000256" key="3">
    <source>
        <dbReference type="ARBA" id="ARBA00022722"/>
    </source>
</evidence>
<keyword evidence="1" id="KW-0808">Transferase</keyword>
<dbReference type="Gene3D" id="3.30.420.10">
    <property type="entry name" value="Ribonuclease H-like superfamily/Ribonuclease H"/>
    <property type="match status" value="1"/>
</dbReference>
<evidence type="ECO:0000313" key="9">
    <source>
        <dbReference type="Proteomes" id="UP000522331"/>
    </source>
</evidence>
<gene>
    <name evidence="8" type="primary">Ervk7</name>
    <name evidence="8" type="ORF">LEUROT_R15685</name>
</gene>
<dbReference type="InterPro" id="IPR036397">
    <property type="entry name" value="RNaseH_sf"/>
</dbReference>
<evidence type="ECO:0000256" key="2">
    <source>
        <dbReference type="ARBA" id="ARBA00022695"/>
    </source>
</evidence>
<name>A0A7K8EMU3_LEURO</name>
<dbReference type="EMBL" id="VZTC01008456">
    <property type="protein sequence ID" value="NXB52598.1"/>
    <property type="molecule type" value="Genomic_DNA"/>
</dbReference>
<keyword evidence="2" id="KW-0548">Nucleotidyltransferase</keyword>
<keyword evidence="3" id="KW-0540">Nuclease</keyword>